<evidence type="ECO:0000256" key="13">
    <source>
        <dbReference type="ARBA" id="ARBA00031288"/>
    </source>
</evidence>
<dbReference type="Proteomes" id="UP001651158">
    <property type="component" value="Unassembled WGS sequence"/>
</dbReference>
<dbReference type="PIRSF" id="PIRSF007828">
    <property type="entry name" value="Dipeptidyl-peptidase_III"/>
    <property type="match status" value="1"/>
</dbReference>
<keyword evidence="17" id="KW-1185">Reference proteome</keyword>
<organism evidence="16 17">
    <name type="scientific">Taenia crassiceps</name>
    <dbReference type="NCBI Taxonomy" id="6207"/>
    <lineage>
        <taxon>Eukaryota</taxon>
        <taxon>Metazoa</taxon>
        <taxon>Spiralia</taxon>
        <taxon>Lophotrochozoa</taxon>
        <taxon>Platyhelminthes</taxon>
        <taxon>Cestoda</taxon>
        <taxon>Eucestoda</taxon>
        <taxon>Cyclophyllidea</taxon>
        <taxon>Taeniidae</taxon>
        <taxon>Taenia</taxon>
    </lineage>
</organism>
<dbReference type="EC" id="3.4.14.4" evidence="4 15"/>
<keyword evidence="12 15" id="KW-0482">Metalloprotease</keyword>
<evidence type="ECO:0000256" key="14">
    <source>
        <dbReference type="ARBA" id="ARBA00032119"/>
    </source>
</evidence>
<dbReference type="Pfam" id="PF03571">
    <property type="entry name" value="Peptidase_M49"/>
    <property type="match status" value="2"/>
</dbReference>
<proteinExistence type="inferred from homology"/>
<dbReference type="PANTHER" id="PTHR23422">
    <property type="entry name" value="DIPEPTIDYL PEPTIDASE III-RELATED"/>
    <property type="match status" value="1"/>
</dbReference>
<evidence type="ECO:0000256" key="6">
    <source>
        <dbReference type="ARBA" id="ARBA00022438"/>
    </source>
</evidence>
<comment type="caution">
    <text evidence="16">The sequence shown here is derived from an EMBL/GenBank/DDBJ whole genome shotgun (WGS) entry which is preliminary data.</text>
</comment>
<keyword evidence="6 15" id="KW-0031">Aminopeptidase</keyword>
<evidence type="ECO:0000256" key="2">
    <source>
        <dbReference type="ARBA" id="ARBA00004496"/>
    </source>
</evidence>
<reference evidence="16 17" key="1">
    <citation type="journal article" date="2022" name="Front. Cell. Infect. Microbiol.">
        <title>The Genomes of Two Strains of Taenia crassiceps the Animal Model for the Study of Human Cysticercosis.</title>
        <authorList>
            <person name="Bobes R.J."/>
            <person name="Estrada K."/>
            <person name="Rios-Valencia D.G."/>
            <person name="Calderon-Gallegos A."/>
            <person name="de la Torre P."/>
            <person name="Carrero J.C."/>
            <person name="Sanchez-Flores A."/>
            <person name="Laclette J.P."/>
        </authorList>
    </citation>
    <scope>NUCLEOTIDE SEQUENCE [LARGE SCALE GENOMIC DNA]</scope>
    <source>
        <strain evidence="16">WFUcys</strain>
    </source>
</reference>
<sequence length="700" mass="78787">MEKEYVHVPCDVLPLDCKSFELLSKAEKRYLHCLDEVAWIGGLIDLIQLSPEAAGIFLLGQWIFEKQTVNELIASAKSAGISDADVSAFVSYFAAIDGNLGNYLSFGDTKFIPGLSKEVFTTLVTKSEAYKSSSEVGDVFERVIAAVYSLHPRRLRLAFPPNGLTTYYSGNCTREDAEIVQKYLNAKRIEGYNTRILKSLHPTSDGKQEYRIAFAASVEKEEVISEASLPSDAVFKAYYGDFQELMMVLVDAIDDVRETALNETQKSMWESFQACFRTGSIEAHKKGSELWVSDKQPAVETHCGFIESYRDPYGVRGEFETFVAVVDKAVSAKFHQLVSCASGFLPLLPWPTTYEKDKFLEPDFTSLDIIAFGVSGLPLGINIPNYDDIRQTVGFKNVSLSNVLKARFQVGLHELLGHGSGKLFRRNDDGTFNFPNTVRDIMTGGDITHWYESGETWDSKFSHIASPFEECRAECVAVYLCDVPQILHIFDKEGKYDSSDVIFINWLSMVRAGLMSLEFYTPPSNEGDRGAWRQAHCQARFAIFKVLLECDPPVVHIESVQSEDGKPDIRIHLDRSRLCSVAKPAIGSFLQKLQYYKSTGNSEEGIPFFVDASTPTNEQLGWRQTVLERKKPRPIYVQPVTLENTEDGSITLKNYPGTEEGIIHSFVDRYSENRRFGRRALAALKAVWEREQQYFTSVPL</sequence>
<evidence type="ECO:0000313" key="17">
    <source>
        <dbReference type="Proteomes" id="UP001651158"/>
    </source>
</evidence>
<evidence type="ECO:0000256" key="15">
    <source>
        <dbReference type="PIRNR" id="PIRNR007828"/>
    </source>
</evidence>
<comment type="subcellular location">
    <subcellularLocation>
        <location evidence="2">Cytoplasm</location>
    </subcellularLocation>
</comment>
<comment type="catalytic activity">
    <reaction evidence="1 15">
        <text>Release of an N-terminal dipeptide from a peptide comprising four or more residues, with broad specificity. Also acts on dipeptidyl 2-naphthylamides.</text>
        <dbReference type="EC" id="3.4.14.4"/>
    </reaction>
</comment>
<evidence type="ECO:0000256" key="3">
    <source>
        <dbReference type="ARBA" id="ARBA00010200"/>
    </source>
</evidence>
<comment type="similarity">
    <text evidence="3 15">Belongs to the peptidase M49 family.</text>
</comment>
<evidence type="ECO:0000256" key="10">
    <source>
        <dbReference type="ARBA" id="ARBA00022801"/>
    </source>
</evidence>
<evidence type="ECO:0000256" key="1">
    <source>
        <dbReference type="ARBA" id="ARBA00001336"/>
    </source>
</evidence>
<gene>
    <name evidence="16" type="ORF">TcWFU_000950</name>
</gene>
<comment type="cofactor">
    <cofactor evidence="15">
        <name>Zn(2+)</name>
        <dbReference type="ChEBI" id="CHEBI:29105"/>
    </cofactor>
    <text evidence="15">Binds 1 zinc ion per subunit.</text>
</comment>
<protein>
    <recommendedName>
        <fullName evidence="5 15">Dipeptidyl peptidase 3</fullName>
        <ecNumber evidence="4 15">3.4.14.4</ecNumber>
    </recommendedName>
    <alternativeName>
        <fullName evidence="13 15">Dipeptidyl aminopeptidase III</fullName>
    </alternativeName>
    <alternativeName>
        <fullName evidence="14 15">Dipeptidyl peptidase III</fullName>
    </alternativeName>
</protein>
<name>A0ABR4QJ33_9CEST</name>
<evidence type="ECO:0000256" key="8">
    <source>
        <dbReference type="ARBA" id="ARBA00022670"/>
    </source>
</evidence>
<keyword evidence="9 15" id="KW-0479">Metal-binding</keyword>
<keyword evidence="7 15" id="KW-0963">Cytoplasm</keyword>
<keyword evidence="11 15" id="KW-0862">Zinc</keyword>
<dbReference type="EMBL" id="JAKROA010000002">
    <property type="protein sequence ID" value="KAL5109756.1"/>
    <property type="molecule type" value="Genomic_DNA"/>
</dbReference>
<dbReference type="InterPro" id="IPR005317">
    <property type="entry name" value="Dipeptidyl-peptase3"/>
</dbReference>
<keyword evidence="8 15" id="KW-0645">Protease</keyword>
<keyword evidence="10 15" id="KW-0378">Hydrolase</keyword>
<dbReference type="InterPro" id="IPR039461">
    <property type="entry name" value="Peptidase_M49"/>
</dbReference>
<dbReference type="Gene3D" id="3.30.540.30">
    <property type="match status" value="2"/>
</dbReference>
<evidence type="ECO:0000256" key="11">
    <source>
        <dbReference type="ARBA" id="ARBA00022833"/>
    </source>
</evidence>
<evidence type="ECO:0000256" key="5">
    <source>
        <dbReference type="ARBA" id="ARBA00014713"/>
    </source>
</evidence>
<evidence type="ECO:0000256" key="4">
    <source>
        <dbReference type="ARBA" id="ARBA00012063"/>
    </source>
</evidence>
<dbReference type="PANTHER" id="PTHR23422:SF11">
    <property type="entry name" value="DIPEPTIDYL PEPTIDASE 3"/>
    <property type="match status" value="1"/>
</dbReference>
<evidence type="ECO:0000256" key="7">
    <source>
        <dbReference type="ARBA" id="ARBA00022490"/>
    </source>
</evidence>
<evidence type="ECO:0000313" key="16">
    <source>
        <dbReference type="EMBL" id="KAL5109756.1"/>
    </source>
</evidence>
<accession>A0ABR4QJ33</accession>
<evidence type="ECO:0000256" key="12">
    <source>
        <dbReference type="ARBA" id="ARBA00023049"/>
    </source>
</evidence>
<evidence type="ECO:0000256" key="9">
    <source>
        <dbReference type="ARBA" id="ARBA00022723"/>
    </source>
</evidence>